<sequence>MDIVPQSPYERLEPLRNSWQKRFGTFQGKWPSHAPVTAKDLADDYFYYIGYEDKVQCTHCGGILSGWCMGDVVTVEHAKHFPHCPWVAERQRRAHQQQLSPNLADSQVPRSDGRSGFNFAFHGDNLRYQQTYNSHDMPGRNRAKFQEYAVESTRLSTYRGWPSQMKQTPEILTKSGFFYLGEGDKVKCFYCGGILWDWEEGDDPWEEHAKWFPDCPWLKMAKGDNYINRIQQVSFIHAYEKLLPKHVMSNNFGCLIRRYLLSLVLIEQTSAKVGASEATSVKTVDSNESASTSRVCQPSDAKSTPTAPKSPKSPSNAAGITSIGALTDKEKVDVVALVRENENLKSTTSCKVCLDADVGVVFLPCGHICCCASCAAPLQQCPICRKTIDKAVKAFLS</sequence>
<accession>A0AA88Y5B8</accession>
<evidence type="ECO:0000313" key="10">
    <source>
        <dbReference type="Proteomes" id="UP001186944"/>
    </source>
</evidence>
<organism evidence="9 10">
    <name type="scientific">Pinctada imbricata</name>
    <name type="common">Atlantic pearl-oyster</name>
    <name type="synonym">Pinctada martensii</name>
    <dbReference type="NCBI Taxonomy" id="66713"/>
    <lineage>
        <taxon>Eukaryota</taxon>
        <taxon>Metazoa</taxon>
        <taxon>Spiralia</taxon>
        <taxon>Lophotrochozoa</taxon>
        <taxon>Mollusca</taxon>
        <taxon>Bivalvia</taxon>
        <taxon>Autobranchia</taxon>
        <taxon>Pteriomorphia</taxon>
        <taxon>Pterioida</taxon>
        <taxon>Pterioidea</taxon>
        <taxon>Pteriidae</taxon>
        <taxon>Pinctada</taxon>
    </lineage>
</organism>
<evidence type="ECO:0000256" key="5">
    <source>
        <dbReference type="ARBA" id="ARBA00022833"/>
    </source>
</evidence>
<dbReference type="PANTHER" id="PTHR10044">
    <property type="entry name" value="INHIBITOR OF APOPTOSIS"/>
    <property type="match status" value="1"/>
</dbReference>
<dbReference type="InterPro" id="IPR001370">
    <property type="entry name" value="BIR_rpt"/>
</dbReference>
<reference evidence="9" key="1">
    <citation type="submission" date="2019-08" db="EMBL/GenBank/DDBJ databases">
        <title>The improved chromosome-level genome for the pearl oyster Pinctada fucata martensii using PacBio sequencing and Hi-C.</title>
        <authorList>
            <person name="Zheng Z."/>
        </authorList>
    </citation>
    <scope>NUCLEOTIDE SEQUENCE</scope>
    <source>
        <strain evidence="9">ZZ-2019</strain>
        <tissue evidence="9">Adductor muscle</tissue>
    </source>
</reference>
<dbReference type="FunFam" id="1.10.1170.10:FF:000003">
    <property type="entry name" value="E3 ubiquitin-protein ligase XIAP"/>
    <property type="match status" value="1"/>
</dbReference>
<dbReference type="SMART" id="SM00184">
    <property type="entry name" value="RING"/>
    <property type="match status" value="1"/>
</dbReference>
<feature type="region of interest" description="Disordered" evidence="7">
    <location>
        <begin position="283"/>
        <end position="320"/>
    </location>
</feature>
<dbReference type="GO" id="GO:0051726">
    <property type="term" value="P:regulation of cell cycle"/>
    <property type="evidence" value="ECO:0007669"/>
    <property type="project" value="TreeGrafter"/>
</dbReference>
<dbReference type="SUPFAM" id="SSF57924">
    <property type="entry name" value="Inhibitor of apoptosis (IAP) repeat"/>
    <property type="match status" value="2"/>
</dbReference>
<evidence type="ECO:0000256" key="6">
    <source>
        <dbReference type="PROSITE-ProRule" id="PRU00175"/>
    </source>
</evidence>
<proteinExistence type="inferred from homology"/>
<dbReference type="InterPro" id="IPR013083">
    <property type="entry name" value="Znf_RING/FYVE/PHD"/>
</dbReference>
<evidence type="ECO:0000313" key="9">
    <source>
        <dbReference type="EMBL" id="KAK3095682.1"/>
    </source>
</evidence>
<keyword evidence="3" id="KW-0479">Metal-binding</keyword>
<dbReference type="PROSITE" id="PS50089">
    <property type="entry name" value="ZF_RING_2"/>
    <property type="match status" value="1"/>
</dbReference>
<dbReference type="PANTHER" id="PTHR10044:SF139">
    <property type="entry name" value="DEATH-ASSOCIATED INHIBITOR OF APOPTOSIS 2"/>
    <property type="match status" value="1"/>
</dbReference>
<dbReference type="GO" id="GO:0005634">
    <property type="term" value="C:nucleus"/>
    <property type="evidence" value="ECO:0007669"/>
    <property type="project" value="TreeGrafter"/>
</dbReference>
<dbReference type="InterPro" id="IPR001841">
    <property type="entry name" value="Znf_RING"/>
</dbReference>
<keyword evidence="2" id="KW-0053">Apoptosis</keyword>
<dbReference type="InterPro" id="IPR050784">
    <property type="entry name" value="IAP"/>
</dbReference>
<evidence type="ECO:0000256" key="7">
    <source>
        <dbReference type="SAM" id="MobiDB-lite"/>
    </source>
</evidence>
<dbReference type="SMART" id="SM00238">
    <property type="entry name" value="BIR"/>
    <property type="match status" value="2"/>
</dbReference>
<evidence type="ECO:0000256" key="1">
    <source>
        <dbReference type="ARBA" id="ARBA00006672"/>
    </source>
</evidence>
<dbReference type="Proteomes" id="UP001186944">
    <property type="component" value="Unassembled WGS sequence"/>
</dbReference>
<dbReference type="CDD" id="cd00022">
    <property type="entry name" value="BIR"/>
    <property type="match status" value="2"/>
</dbReference>
<keyword evidence="4 6" id="KW-0863">Zinc-finger</keyword>
<dbReference type="GO" id="GO:0008270">
    <property type="term" value="F:zinc ion binding"/>
    <property type="evidence" value="ECO:0007669"/>
    <property type="project" value="UniProtKB-KW"/>
</dbReference>
<dbReference type="Gene3D" id="1.10.1170.10">
    <property type="entry name" value="Inhibitor Of Apoptosis Protein (2mihbC-IAP-1), Chain A"/>
    <property type="match status" value="2"/>
</dbReference>
<evidence type="ECO:0000256" key="2">
    <source>
        <dbReference type="ARBA" id="ARBA00022703"/>
    </source>
</evidence>
<dbReference type="Pfam" id="PF00653">
    <property type="entry name" value="BIR"/>
    <property type="match status" value="2"/>
</dbReference>
<dbReference type="PROSITE" id="PS01282">
    <property type="entry name" value="BIR_REPEAT_1"/>
    <property type="match status" value="1"/>
</dbReference>
<keyword evidence="10" id="KW-1185">Reference proteome</keyword>
<evidence type="ECO:0000256" key="4">
    <source>
        <dbReference type="ARBA" id="ARBA00022771"/>
    </source>
</evidence>
<dbReference type="GO" id="GO:0005737">
    <property type="term" value="C:cytoplasm"/>
    <property type="evidence" value="ECO:0007669"/>
    <property type="project" value="TreeGrafter"/>
</dbReference>
<dbReference type="EMBL" id="VSWD01000008">
    <property type="protein sequence ID" value="KAK3095682.1"/>
    <property type="molecule type" value="Genomic_DNA"/>
</dbReference>
<name>A0AA88Y5B8_PINIB</name>
<evidence type="ECO:0000259" key="8">
    <source>
        <dbReference type="PROSITE" id="PS50089"/>
    </source>
</evidence>
<dbReference type="AlphaFoldDB" id="A0AA88Y5B8"/>
<evidence type="ECO:0000256" key="3">
    <source>
        <dbReference type="ARBA" id="ARBA00022723"/>
    </source>
</evidence>
<dbReference type="Pfam" id="PF13920">
    <property type="entry name" value="zf-C3HC4_3"/>
    <property type="match status" value="1"/>
</dbReference>
<dbReference type="FunFam" id="1.10.1170.10:FF:000002">
    <property type="entry name" value="Baculoviral IAP repeat containing 7"/>
    <property type="match status" value="1"/>
</dbReference>
<dbReference type="PROSITE" id="PS50143">
    <property type="entry name" value="BIR_REPEAT_2"/>
    <property type="match status" value="2"/>
</dbReference>
<feature type="domain" description="RING-type" evidence="8">
    <location>
        <begin position="350"/>
        <end position="385"/>
    </location>
</feature>
<comment type="caution">
    <text evidence="9">The sequence shown here is derived from an EMBL/GenBank/DDBJ whole genome shotgun (WGS) entry which is preliminary data.</text>
</comment>
<feature type="compositionally biased region" description="Polar residues" evidence="7">
    <location>
        <begin position="283"/>
        <end position="296"/>
    </location>
</feature>
<gene>
    <name evidence="9" type="ORF">FSP39_017542</name>
</gene>
<dbReference type="GO" id="GO:0006915">
    <property type="term" value="P:apoptotic process"/>
    <property type="evidence" value="ECO:0007669"/>
    <property type="project" value="UniProtKB-KW"/>
</dbReference>
<dbReference type="Gene3D" id="3.30.40.10">
    <property type="entry name" value="Zinc/RING finger domain, C3HC4 (zinc finger)"/>
    <property type="match status" value="1"/>
</dbReference>
<dbReference type="CDD" id="cd16510">
    <property type="entry name" value="RING-HC_IAPs"/>
    <property type="match status" value="1"/>
</dbReference>
<feature type="compositionally biased region" description="Low complexity" evidence="7">
    <location>
        <begin position="301"/>
        <end position="318"/>
    </location>
</feature>
<keyword evidence="5" id="KW-0862">Zinc</keyword>
<protein>
    <recommendedName>
        <fullName evidence="8">RING-type domain-containing protein</fullName>
    </recommendedName>
</protein>
<comment type="similarity">
    <text evidence="1">Belongs to the IAP family.</text>
</comment>